<reference evidence="1 2" key="1">
    <citation type="journal article" date="2012" name="MBio">
        <title>De novo assembly of the Pneumocystis jirovecii genome from a single bronchoalveolar lavage fluid specimen from a patient.</title>
        <authorList>
            <person name="Cisse O.H."/>
            <person name="Pagni M."/>
            <person name="Hauser P.M."/>
        </authorList>
    </citation>
    <scope>NUCLEOTIDE SEQUENCE [LARGE SCALE GENOMIC DNA]</scope>
    <source>
        <strain evidence="1 2">SE8</strain>
    </source>
</reference>
<evidence type="ECO:0000313" key="1">
    <source>
        <dbReference type="EMBL" id="CCJ30955.1"/>
    </source>
</evidence>
<dbReference type="GO" id="GO:0034087">
    <property type="term" value="P:establishment of mitotic sister chromatid cohesion"/>
    <property type="evidence" value="ECO:0007669"/>
    <property type="project" value="TreeGrafter"/>
</dbReference>
<dbReference type="STRING" id="1209962.L0PH41"/>
<dbReference type="AlphaFoldDB" id="L0PH41"/>
<proteinExistence type="predicted"/>
<dbReference type="GO" id="GO:0071169">
    <property type="term" value="P:establishment of protein localization to chromatin"/>
    <property type="evidence" value="ECO:0007669"/>
    <property type="project" value="TreeGrafter"/>
</dbReference>
<comment type="caution">
    <text evidence="1">The sequence shown here is derived from an EMBL/GenBank/DDBJ whole genome shotgun (WGS) entry which is preliminary data.</text>
</comment>
<name>L0PH41_PNEJI</name>
<dbReference type="GO" id="GO:0061775">
    <property type="term" value="F:cohesin loader activity"/>
    <property type="evidence" value="ECO:0007669"/>
    <property type="project" value="InterPro"/>
</dbReference>
<organism evidence="2">
    <name type="scientific">Pneumocystis jirovecii</name>
    <name type="common">Human pneumocystis pneumonia agent</name>
    <dbReference type="NCBI Taxonomy" id="42068"/>
    <lineage>
        <taxon>Eukaryota</taxon>
        <taxon>Fungi</taxon>
        <taxon>Dikarya</taxon>
        <taxon>Ascomycota</taxon>
        <taxon>Taphrinomycotina</taxon>
        <taxon>Pneumocystomycetes</taxon>
        <taxon>Pneumocystaceae</taxon>
        <taxon>Pneumocystis</taxon>
    </lineage>
</organism>
<dbReference type="InterPro" id="IPR016024">
    <property type="entry name" value="ARM-type_fold"/>
</dbReference>
<dbReference type="VEuPathDB" id="FungiDB:PNEJI1_000441"/>
<dbReference type="GO" id="GO:0090694">
    <property type="term" value="C:Scc2-Scc4 cohesin loading complex"/>
    <property type="evidence" value="ECO:0007669"/>
    <property type="project" value="TreeGrafter"/>
</dbReference>
<sequence length="180" mass="20893">HVTARIADISSQVREVAIDLVGKYAISQKEIGQQYYSVLSERIADTGLNVRKRVIKFLKDFYVISDNREIQIDIGRKLIQRLCDEEDTIKDLSAKTIEEIWFSTQNDLNEENIASIKYKKAQITKISIFQDVIENLRDEDRYLFKIFLRKISASKNINPSNSTIIKIKIRKCLKNALILL</sequence>
<dbReference type="SUPFAM" id="SSF48371">
    <property type="entry name" value="ARM repeat"/>
    <property type="match status" value="1"/>
</dbReference>
<dbReference type="PANTHER" id="PTHR21704:SF18">
    <property type="entry name" value="NIPPED-B-LIKE PROTEIN"/>
    <property type="match status" value="1"/>
</dbReference>
<feature type="non-terminal residue" evidence="1">
    <location>
        <position position="1"/>
    </location>
</feature>
<gene>
    <name evidence="1" type="ORF">PNEJI1_000441</name>
</gene>
<dbReference type="GO" id="GO:0140588">
    <property type="term" value="P:chromatin looping"/>
    <property type="evidence" value="ECO:0007669"/>
    <property type="project" value="InterPro"/>
</dbReference>
<dbReference type="GO" id="GO:0010468">
    <property type="term" value="P:regulation of gene expression"/>
    <property type="evidence" value="ECO:0007669"/>
    <property type="project" value="InterPro"/>
</dbReference>
<evidence type="ECO:0000313" key="2">
    <source>
        <dbReference type="Proteomes" id="UP000010422"/>
    </source>
</evidence>
<dbReference type="InParanoid" id="L0PH41"/>
<dbReference type="InterPro" id="IPR033031">
    <property type="entry name" value="Scc2/Nipped-B"/>
</dbReference>
<protein>
    <recommendedName>
        <fullName evidence="3">Sister chromatid cohesion protein</fullName>
    </recommendedName>
</protein>
<accession>L0PH41</accession>
<dbReference type="Proteomes" id="UP000010422">
    <property type="component" value="Unassembled WGS sequence"/>
</dbReference>
<dbReference type="GO" id="GO:0003682">
    <property type="term" value="F:chromatin binding"/>
    <property type="evidence" value="ECO:0007669"/>
    <property type="project" value="TreeGrafter"/>
</dbReference>
<dbReference type="Pfam" id="PF20168">
    <property type="entry name" value="PDS5"/>
    <property type="match status" value="1"/>
</dbReference>
<dbReference type="PANTHER" id="PTHR21704">
    <property type="entry name" value="NIPPED-B-LIKE PROTEIN DELANGIN SCC2-RELATED"/>
    <property type="match status" value="1"/>
</dbReference>
<dbReference type="GO" id="GO:1990414">
    <property type="term" value="P:replication-born double-strand break repair via sister chromatid exchange"/>
    <property type="evidence" value="ECO:0007669"/>
    <property type="project" value="TreeGrafter"/>
</dbReference>
<dbReference type="EMBL" id="CAKM01000273">
    <property type="protein sequence ID" value="CCJ30955.1"/>
    <property type="molecule type" value="Genomic_DNA"/>
</dbReference>
<evidence type="ECO:0008006" key="3">
    <source>
        <dbReference type="Google" id="ProtNLM"/>
    </source>
</evidence>